<sequence length="405" mass="45025">MSLTTKQTCTVNTPTPSTPLTSNTTVPSVNNLSYIKNDLSNNPTSSHCSAISLTQCSSCSREETSPQQQDWLDLSFLGHPASQSDYFCSYWRRTVADEQDISLTSFMDTVDAHSASEGCNTRQSFSNAQTHWDCHDDWAWQQLGGSGWHHEENGAQLRLGHVMSKVPNLVQIGDDGHQGPENDIYVHAEGHAEHGVIWHPSHALKRQRNLRREQRPSTRPIVPHIASSSFGVDFPSTDPNFSNDAPASIPHPVSTPQHSVNRCSMERNHDPYPCPSSPTQTPLTPPSPVRSAARIGIPRCVSVPTYYHNPRTPSSMPCTASTIDRNRIYSHNPSRITIPAPLSPTQPLRSPASQDPCSVQPQVSEDPVVRNPRYRRLLKFICLNTERKIAEIEQLIRSMRPGTHA</sequence>
<evidence type="ECO:0000256" key="1">
    <source>
        <dbReference type="SAM" id="MobiDB-lite"/>
    </source>
</evidence>
<gene>
    <name evidence="2" type="ORF">K503DRAFT_852969</name>
</gene>
<dbReference type="AlphaFoldDB" id="A0A1B7NGA8"/>
<reference evidence="2 3" key="1">
    <citation type="submission" date="2016-06" db="EMBL/GenBank/DDBJ databases">
        <title>Comparative genomics of the ectomycorrhizal sister species Rhizopogon vinicolor and Rhizopogon vesiculosus (Basidiomycota: Boletales) reveals a divergence of the mating type B locus.</title>
        <authorList>
            <consortium name="DOE Joint Genome Institute"/>
            <person name="Mujic A.B."/>
            <person name="Kuo A."/>
            <person name="Tritt A."/>
            <person name="Lipzen A."/>
            <person name="Chen C."/>
            <person name="Johnson J."/>
            <person name="Sharma A."/>
            <person name="Barry K."/>
            <person name="Grigoriev I.V."/>
            <person name="Spatafora J.W."/>
        </authorList>
    </citation>
    <scope>NUCLEOTIDE SEQUENCE [LARGE SCALE GENOMIC DNA]</scope>
    <source>
        <strain evidence="2 3">AM-OR11-026</strain>
    </source>
</reference>
<feature type="region of interest" description="Disordered" evidence="1">
    <location>
        <begin position="1"/>
        <end position="24"/>
    </location>
</feature>
<feature type="compositionally biased region" description="Polar residues" evidence="1">
    <location>
        <begin position="343"/>
        <end position="363"/>
    </location>
</feature>
<feature type="region of interest" description="Disordered" evidence="1">
    <location>
        <begin position="207"/>
        <end position="226"/>
    </location>
</feature>
<name>A0A1B7NGA8_9AGAM</name>
<dbReference type="OrthoDB" id="2653031at2759"/>
<organism evidence="2 3">
    <name type="scientific">Rhizopogon vinicolor AM-OR11-026</name>
    <dbReference type="NCBI Taxonomy" id="1314800"/>
    <lineage>
        <taxon>Eukaryota</taxon>
        <taxon>Fungi</taxon>
        <taxon>Dikarya</taxon>
        <taxon>Basidiomycota</taxon>
        <taxon>Agaricomycotina</taxon>
        <taxon>Agaricomycetes</taxon>
        <taxon>Agaricomycetidae</taxon>
        <taxon>Boletales</taxon>
        <taxon>Suillineae</taxon>
        <taxon>Rhizopogonaceae</taxon>
        <taxon>Rhizopogon</taxon>
    </lineage>
</organism>
<accession>A0A1B7NGA8</accession>
<evidence type="ECO:0000313" key="3">
    <source>
        <dbReference type="Proteomes" id="UP000092154"/>
    </source>
</evidence>
<keyword evidence="3" id="KW-1185">Reference proteome</keyword>
<feature type="region of interest" description="Disordered" evidence="1">
    <location>
        <begin position="233"/>
        <end position="291"/>
    </location>
</feature>
<evidence type="ECO:0000313" key="2">
    <source>
        <dbReference type="EMBL" id="OAX43957.1"/>
    </source>
</evidence>
<feature type="compositionally biased region" description="Low complexity" evidence="1">
    <location>
        <begin position="10"/>
        <end position="24"/>
    </location>
</feature>
<dbReference type="InParanoid" id="A0A1B7NGA8"/>
<protein>
    <submittedName>
        <fullName evidence="2">Uncharacterized protein</fullName>
    </submittedName>
</protein>
<dbReference type="EMBL" id="KV448130">
    <property type="protein sequence ID" value="OAX43957.1"/>
    <property type="molecule type" value="Genomic_DNA"/>
</dbReference>
<proteinExistence type="predicted"/>
<feature type="region of interest" description="Disordered" evidence="1">
    <location>
        <begin position="336"/>
        <end position="365"/>
    </location>
</feature>
<dbReference type="Proteomes" id="UP000092154">
    <property type="component" value="Unassembled WGS sequence"/>
</dbReference>